<feature type="transmembrane region" description="Helical" evidence="6">
    <location>
        <begin position="89"/>
        <end position="114"/>
    </location>
</feature>
<comment type="similarity">
    <text evidence="2">Belongs to the EamA transporter family.</text>
</comment>
<gene>
    <name evidence="8" type="ORF">N6H18_18380</name>
</gene>
<accession>A0ABY6CR41</accession>
<evidence type="ECO:0000256" key="4">
    <source>
        <dbReference type="ARBA" id="ARBA00022989"/>
    </source>
</evidence>
<evidence type="ECO:0000256" key="6">
    <source>
        <dbReference type="SAM" id="Phobius"/>
    </source>
</evidence>
<feature type="transmembrane region" description="Helical" evidence="6">
    <location>
        <begin position="215"/>
        <end position="235"/>
    </location>
</feature>
<dbReference type="RefSeq" id="WP_262309745.1">
    <property type="nucleotide sequence ID" value="NZ_CP106679.1"/>
</dbReference>
<reference evidence="8" key="1">
    <citation type="submission" date="2022-09" db="EMBL/GenBank/DDBJ databases">
        <title>Comparative genomics and taxonomic characterization of three novel marine species of genus Reichenbachiella exhibiting antioxidant and polysaccharide degradation activities.</title>
        <authorList>
            <person name="Muhammad N."/>
            <person name="Lee Y.-J."/>
            <person name="Ko J."/>
            <person name="Kim S.-G."/>
        </authorList>
    </citation>
    <scope>NUCLEOTIDE SEQUENCE</scope>
    <source>
        <strain evidence="8">BKB1-1</strain>
    </source>
</reference>
<dbReference type="EMBL" id="CP106679">
    <property type="protein sequence ID" value="UXP32309.1"/>
    <property type="molecule type" value="Genomic_DNA"/>
</dbReference>
<keyword evidence="3 6" id="KW-0812">Transmembrane</keyword>
<feature type="transmembrane region" description="Helical" evidence="6">
    <location>
        <begin position="7"/>
        <end position="27"/>
    </location>
</feature>
<dbReference type="Pfam" id="PF00892">
    <property type="entry name" value="EamA"/>
    <property type="match status" value="2"/>
</dbReference>
<evidence type="ECO:0000256" key="1">
    <source>
        <dbReference type="ARBA" id="ARBA00004141"/>
    </source>
</evidence>
<feature type="transmembrane region" description="Helical" evidence="6">
    <location>
        <begin position="65"/>
        <end position="83"/>
    </location>
</feature>
<name>A0ABY6CR41_9BACT</name>
<dbReference type="InterPro" id="IPR050638">
    <property type="entry name" value="AA-Vitamin_Transporters"/>
</dbReference>
<feature type="transmembrane region" description="Helical" evidence="6">
    <location>
        <begin position="247"/>
        <end position="264"/>
    </location>
</feature>
<evidence type="ECO:0000313" key="9">
    <source>
        <dbReference type="Proteomes" id="UP001065174"/>
    </source>
</evidence>
<dbReference type="InterPro" id="IPR000620">
    <property type="entry name" value="EamA_dom"/>
</dbReference>
<dbReference type="PANTHER" id="PTHR32322:SF2">
    <property type="entry name" value="EAMA DOMAIN-CONTAINING PROTEIN"/>
    <property type="match status" value="1"/>
</dbReference>
<keyword evidence="4 6" id="KW-1133">Transmembrane helix</keyword>
<feature type="transmembrane region" description="Helical" evidence="6">
    <location>
        <begin position="150"/>
        <end position="170"/>
    </location>
</feature>
<comment type="subcellular location">
    <subcellularLocation>
        <location evidence="1">Membrane</location>
        <topology evidence="1">Multi-pass membrane protein</topology>
    </subcellularLocation>
</comment>
<organism evidence="8 9">
    <name type="scientific">Reichenbachiella agarivorans</name>
    <dbReference type="NCBI Taxonomy" id="2979464"/>
    <lineage>
        <taxon>Bacteria</taxon>
        <taxon>Pseudomonadati</taxon>
        <taxon>Bacteroidota</taxon>
        <taxon>Cytophagia</taxon>
        <taxon>Cytophagales</taxon>
        <taxon>Reichenbachiellaceae</taxon>
        <taxon>Reichenbachiella</taxon>
    </lineage>
</organism>
<feature type="transmembrane region" description="Helical" evidence="6">
    <location>
        <begin position="33"/>
        <end position="53"/>
    </location>
</feature>
<feature type="domain" description="EamA" evidence="7">
    <location>
        <begin position="7"/>
        <end position="137"/>
    </location>
</feature>
<feature type="transmembrane region" description="Helical" evidence="6">
    <location>
        <begin position="182"/>
        <end position="203"/>
    </location>
</feature>
<keyword evidence="5 6" id="KW-0472">Membrane</keyword>
<dbReference type="PANTHER" id="PTHR32322">
    <property type="entry name" value="INNER MEMBRANE TRANSPORTER"/>
    <property type="match status" value="1"/>
</dbReference>
<dbReference type="InterPro" id="IPR037185">
    <property type="entry name" value="EmrE-like"/>
</dbReference>
<evidence type="ECO:0000313" key="8">
    <source>
        <dbReference type="EMBL" id="UXP32309.1"/>
    </source>
</evidence>
<evidence type="ECO:0000256" key="3">
    <source>
        <dbReference type="ARBA" id="ARBA00022692"/>
    </source>
</evidence>
<dbReference type="SUPFAM" id="SSF103481">
    <property type="entry name" value="Multidrug resistance efflux transporter EmrE"/>
    <property type="match status" value="2"/>
</dbReference>
<feature type="transmembrane region" description="Helical" evidence="6">
    <location>
        <begin position="270"/>
        <end position="288"/>
    </location>
</feature>
<evidence type="ECO:0000259" key="7">
    <source>
        <dbReference type="Pfam" id="PF00892"/>
    </source>
</evidence>
<proteinExistence type="inferred from homology"/>
<evidence type="ECO:0000256" key="2">
    <source>
        <dbReference type="ARBA" id="ARBA00007362"/>
    </source>
</evidence>
<evidence type="ECO:0000256" key="5">
    <source>
        <dbReference type="ARBA" id="ARBA00023136"/>
    </source>
</evidence>
<sequence>MPPSNFLLYAIPALIWGSTWFVITFQLGKVDPLISVVYRYLVAGTLMMLYCLIRKVPMRFTPRQHFFMALQGAFLFGINYWMAYKAEEYIPSGLMAVAFSTIVFSNSILGYFLMGKRINKGVMIGAILGLTGTTLIFSKEFFFMAYSEQILLGSGIAMLSVVLASLGNLASARNSAAGIPVVQANAFGMVYGAGLMALLAMILGKEFTFEWTQSYILSLLYLSIFGSITAFGFYLTLVGRIGADKAAYALVVIPIISIFLSTLFEDYQLTWFAFGGVVLIVLGNLFALRKRKGIKTA</sequence>
<protein>
    <submittedName>
        <fullName evidence="8">EamA family transporter</fullName>
    </submittedName>
</protein>
<dbReference type="Proteomes" id="UP001065174">
    <property type="component" value="Chromosome"/>
</dbReference>
<feature type="domain" description="EamA" evidence="7">
    <location>
        <begin position="153"/>
        <end position="287"/>
    </location>
</feature>
<feature type="transmembrane region" description="Helical" evidence="6">
    <location>
        <begin position="121"/>
        <end position="138"/>
    </location>
</feature>
<keyword evidence="9" id="KW-1185">Reference proteome</keyword>